<evidence type="ECO:0000313" key="2">
    <source>
        <dbReference type="EMBL" id="KAK6294222.1"/>
    </source>
</evidence>
<evidence type="ECO:0000313" key="3">
    <source>
        <dbReference type="Proteomes" id="UP001356427"/>
    </source>
</evidence>
<dbReference type="AlphaFoldDB" id="A0AAN8KMK4"/>
<protein>
    <submittedName>
        <fullName evidence="2">Uncharacterized protein</fullName>
    </submittedName>
</protein>
<feature type="region of interest" description="Disordered" evidence="1">
    <location>
        <begin position="88"/>
        <end position="123"/>
    </location>
</feature>
<accession>A0AAN8KMK4</accession>
<sequence length="123" mass="14003">MNESNECAVGVSSCLCWCKQHVQKRQARAERRGDECINIRAPLLSAIPDLTHELIVPVTSPVCPHQDRTSQRSRLDNGWLMLQEDCGNKSGSSPLDCGDKFPSTQRAMRWENPTLPEQEYEYR</sequence>
<name>A0AAN8KMK4_9TELE</name>
<organism evidence="2 3">
    <name type="scientific">Coregonus suidteri</name>
    <dbReference type="NCBI Taxonomy" id="861788"/>
    <lineage>
        <taxon>Eukaryota</taxon>
        <taxon>Metazoa</taxon>
        <taxon>Chordata</taxon>
        <taxon>Craniata</taxon>
        <taxon>Vertebrata</taxon>
        <taxon>Euteleostomi</taxon>
        <taxon>Actinopterygii</taxon>
        <taxon>Neopterygii</taxon>
        <taxon>Teleostei</taxon>
        <taxon>Protacanthopterygii</taxon>
        <taxon>Salmoniformes</taxon>
        <taxon>Salmonidae</taxon>
        <taxon>Coregoninae</taxon>
        <taxon>Coregonus</taxon>
    </lineage>
</organism>
<reference evidence="2 3" key="1">
    <citation type="submission" date="2021-04" db="EMBL/GenBank/DDBJ databases">
        <authorList>
            <person name="De Guttry C."/>
            <person name="Zahm M."/>
            <person name="Klopp C."/>
            <person name="Cabau C."/>
            <person name="Louis A."/>
            <person name="Berthelot C."/>
            <person name="Parey E."/>
            <person name="Roest Crollius H."/>
            <person name="Montfort J."/>
            <person name="Robinson-Rechavi M."/>
            <person name="Bucao C."/>
            <person name="Bouchez O."/>
            <person name="Gislard M."/>
            <person name="Lluch J."/>
            <person name="Milhes M."/>
            <person name="Lampietro C."/>
            <person name="Lopez Roques C."/>
            <person name="Donnadieu C."/>
            <person name="Braasch I."/>
            <person name="Desvignes T."/>
            <person name="Postlethwait J."/>
            <person name="Bobe J."/>
            <person name="Wedekind C."/>
            <person name="Guiguen Y."/>
        </authorList>
    </citation>
    <scope>NUCLEOTIDE SEQUENCE [LARGE SCALE GENOMIC DNA]</scope>
    <source>
        <strain evidence="2">Cs_M1</strain>
        <tissue evidence="2">Blood</tissue>
    </source>
</reference>
<dbReference type="Proteomes" id="UP001356427">
    <property type="component" value="Unassembled WGS sequence"/>
</dbReference>
<proteinExistence type="predicted"/>
<comment type="caution">
    <text evidence="2">The sequence shown here is derived from an EMBL/GenBank/DDBJ whole genome shotgun (WGS) entry which is preliminary data.</text>
</comment>
<keyword evidence="3" id="KW-1185">Reference proteome</keyword>
<gene>
    <name evidence="2" type="ORF">J4Q44_G00350520</name>
</gene>
<dbReference type="EMBL" id="JAGTTL010000035">
    <property type="protein sequence ID" value="KAK6294222.1"/>
    <property type="molecule type" value="Genomic_DNA"/>
</dbReference>
<evidence type="ECO:0000256" key="1">
    <source>
        <dbReference type="SAM" id="MobiDB-lite"/>
    </source>
</evidence>